<protein>
    <submittedName>
        <fullName evidence="1">Virulence-associated protein</fullName>
    </submittedName>
</protein>
<dbReference type="AlphaFoldDB" id="A0A177J160"/>
<evidence type="ECO:0000313" key="1">
    <source>
        <dbReference type="EMBL" id="KAB7785256.1"/>
    </source>
</evidence>
<dbReference type="SUPFAM" id="SSF89447">
    <property type="entry name" value="AbrB/MazE/MraZ-like"/>
    <property type="match status" value="1"/>
</dbReference>
<dbReference type="EMBL" id="WEKV01000010">
    <property type="protein sequence ID" value="KAB7785256.1"/>
    <property type="molecule type" value="Genomic_DNA"/>
</dbReference>
<organism evidence="1 2">
    <name type="scientific">Methylorubrum populi</name>
    <dbReference type="NCBI Taxonomy" id="223967"/>
    <lineage>
        <taxon>Bacteria</taxon>
        <taxon>Pseudomonadati</taxon>
        <taxon>Pseudomonadota</taxon>
        <taxon>Alphaproteobacteria</taxon>
        <taxon>Hyphomicrobiales</taxon>
        <taxon>Methylobacteriaceae</taxon>
        <taxon>Methylorubrum</taxon>
    </lineage>
</organism>
<evidence type="ECO:0000313" key="2">
    <source>
        <dbReference type="Proteomes" id="UP000469949"/>
    </source>
</evidence>
<accession>A0A177J160</accession>
<reference evidence="1 2" key="1">
    <citation type="submission" date="2019-10" db="EMBL/GenBank/DDBJ databases">
        <title>Draft Genome Sequence of the Caffeine Degrading Methylotroph Methylorubrum populi PINKEL.</title>
        <authorList>
            <person name="Dawson S.C."/>
            <person name="Zhang X."/>
            <person name="Wright M.E."/>
            <person name="Sharma G."/>
            <person name="Langner J.T."/>
            <person name="Ditty J.L."/>
            <person name="Subuyuj G.A."/>
        </authorList>
    </citation>
    <scope>NUCLEOTIDE SEQUENCE [LARGE SCALE GENOMIC DNA]</scope>
    <source>
        <strain evidence="1 2">Pinkel</strain>
    </source>
</reference>
<name>A0A177J160_9HYPH</name>
<dbReference type="Proteomes" id="UP000469949">
    <property type="component" value="Unassembled WGS sequence"/>
</dbReference>
<proteinExistence type="predicted"/>
<dbReference type="InterPro" id="IPR037914">
    <property type="entry name" value="SpoVT-AbrB_sf"/>
</dbReference>
<gene>
    <name evidence="1" type="ORF">F8B43_3289</name>
</gene>
<dbReference type="OMA" id="THDTRHA"/>
<comment type="caution">
    <text evidence="1">The sequence shown here is derived from an EMBL/GenBank/DDBJ whole genome shotgun (WGS) entry which is preliminary data.</text>
</comment>
<sequence length="78" mass="8581">MAEPTMRVRLVRTANGQRLDIPPGFMLGGDEAILRTEGDRLVVEPVAVPSLLSVLGNLDDLDEDWPEIEDAVPDDVRL</sequence>
<dbReference type="RefSeq" id="WP_012455331.1">
    <property type="nucleotide sequence ID" value="NZ_CP039546.1"/>
</dbReference>